<feature type="domain" description="AAA+ ATPase" evidence="1">
    <location>
        <begin position="44"/>
        <end position="198"/>
    </location>
</feature>
<dbReference type="InterPro" id="IPR003593">
    <property type="entry name" value="AAA+_ATPase"/>
</dbReference>
<dbReference type="Proteomes" id="UP000253740">
    <property type="component" value="Unassembled WGS sequence"/>
</dbReference>
<evidence type="ECO:0000313" key="2">
    <source>
        <dbReference type="EMBL" id="GAP65738.1"/>
    </source>
</evidence>
<accession>A0A0K8QLJ7</accession>
<evidence type="ECO:0000313" key="3">
    <source>
        <dbReference type="Proteomes" id="UP000253740"/>
    </source>
</evidence>
<gene>
    <name evidence="2" type="ORF">MBSD_n1029</name>
</gene>
<dbReference type="SMART" id="SM00382">
    <property type="entry name" value="AAA"/>
    <property type="match status" value="1"/>
</dbReference>
<reference evidence="2" key="1">
    <citation type="submission" date="2015-08" db="EMBL/GenBank/DDBJ databases">
        <title>Complete DNA Sequence of Pseudomonas syringae pv. actinidiae, the Causal Agent of Kiwifruit Canker Disease.</title>
        <authorList>
            <person name="Rikkerink E.H.A."/>
            <person name="Fineran P.C."/>
        </authorList>
    </citation>
    <scope>NUCLEOTIDE SEQUENCE</scope>
    <source>
        <strain evidence="2">SkMP5</strain>
    </source>
</reference>
<dbReference type="Gene3D" id="1.10.101.10">
    <property type="entry name" value="PGBD-like superfamily/PGBD"/>
    <property type="match status" value="1"/>
</dbReference>
<dbReference type="GO" id="GO:0016887">
    <property type="term" value="F:ATP hydrolysis activity"/>
    <property type="evidence" value="ECO:0007669"/>
    <property type="project" value="InterPro"/>
</dbReference>
<proteinExistence type="predicted"/>
<dbReference type="Gene3D" id="3.90.70.10">
    <property type="entry name" value="Cysteine proteinases"/>
    <property type="match status" value="1"/>
</dbReference>
<protein>
    <submittedName>
        <fullName evidence="2">Peptidoglycan binding domain protein</fullName>
    </submittedName>
</protein>
<dbReference type="InterPro" id="IPR002477">
    <property type="entry name" value="Peptidoglycan-bd-like"/>
</dbReference>
<dbReference type="Pfam" id="PF01471">
    <property type="entry name" value="PG_binding_1"/>
    <property type="match status" value="1"/>
</dbReference>
<dbReference type="Gene3D" id="3.40.50.300">
    <property type="entry name" value="P-loop containing nucleotide triphosphate hydrolases"/>
    <property type="match status" value="1"/>
</dbReference>
<evidence type="ECO:0000259" key="1">
    <source>
        <dbReference type="SMART" id="SM00382"/>
    </source>
</evidence>
<dbReference type="InterPro" id="IPR036365">
    <property type="entry name" value="PGBD-like_sf"/>
</dbReference>
<dbReference type="RefSeq" id="WP_062535777.1">
    <property type="nucleotide sequence ID" value="NZ_DF970174.1"/>
</dbReference>
<dbReference type="OrthoDB" id="9780149at2"/>
<dbReference type="SUPFAM" id="SSF47090">
    <property type="entry name" value="PGBD-like"/>
    <property type="match status" value="1"/>
</dbReference>
<dbReference type="PANTHER" id="PTHR35894:SF1">
    <property type="entry name" value="PHOSPHORIBULOKINASE _ URIDINE KINASE FAMILY"/>
    <property type="match status" value="1"/>
</dbReference>
<dbReference type="EMBL" id="DF970174">
    <property type="protein sequence ID" value="GAP65738.1"/>
    <property type="molecule type" value="Genomic_DNA"/>
</dbReference>
<dbReference type="InterPro" id="IPR052026">
    <property type="entry name" value="ExeA_AAA_ATPase_DNA-bind"/>
</dbReference>
<keyword evidence="3" id="KW-1185">Reference proteome</keyword>
<dbReference type="InterPro" id="IPR036366">
    <property type="entry name" value="PGBDSf"/>
</dbReference>
<dbReference type="InterPro" id="IPR049945">
    <property type="entry name" value="AAA_22"/>
</dbReference>
<dbReference type="AlphaFoldDB" id="A0A0K8QLJ7"/>
<dbReference type="Pfam" id="PF13401">
    <property type="entry name" value="AAA_22"/>
    <property type="match status" value="1"/>
</dbReference>
<dbReference type="InterPro" id="IPR027417">
    <property type="entry name" value="P-loop_NTPase"/>
</dbReference>
<dbReference type="STRING" id="1475481.GCA_000953855_01048"/>
<organism evidence="2">
    <name type="scientific">Mizugakiibacter sediminis</name>
    <dbReference type="NCBI Taxonomy" id="1475481"/>
    <lineage>
        <taxon>Bacteria</taxon>
        <taxon>Pseudomonadati</taxon>
        <taxon>Pseudomonadota</taxon>
        <taxon>Gammaproteobacteria</taxon>
        <taxon>Lysobacterales</taxon>
        <taxon>Rhodanobacteraceae</taxon>
        <taxon>Mizugakiibacter</taxon>
    </lineage>
</organism>
<name>A0A0K8QLJ7_9GAMM</name>
<dbReference type="PANTHER" id="PTHR35894">
    <property type="entry name" value="GENERAL SECRETION PATHWAY PROTEIN A-RELATED"/>
    <property type="match status" value="1"/>
</dbReference>
<dbReference type="SUPFAM" id="SSF52540">
    <property type="entry name" value="P-loop containing nucleoside triphosphate hydrolases"/>
    <property type="match status" value="1"/>
</dbReference>
<sequence length="528" mass="58030">MYLEYYSLREQPFAPTPEPRYAFLTPRWRDLLTHLQHLLSGRGGGELVELTGEAGTGKTLLWRLLLAQLPEHVRVACVLQPRLSPEELIETICEQLGVDIAGRRDSSKAMTDALSTYLLDAYAQGQRVLLVIDEAQDLPFPTLEQIRLLTNLETPSQRLLQVILIGQPALRRLLAQPEAGQLGQRVTARYQLQPLDVHETAAYVRHRMMVAGATRVPFTRLGLRALHHHGRGVPRSINLIADRALAAAAADRATEIGERLVGRAAQESLPGHLRYVLRRYGLWIALALLLASALWLPAMREPESAPPPLGPTAAESDVERALATLRAQWPDARSSQLQAWSELLARWQVGSGDVGVEDAARCDAVIFPGFDCVGGSASLEQLQRFDRPLILQLDRGDGARDAVLLGVGRRQVRLRLGSRELQLPRAALDRIWHGRFLAPFRVPPEVPQVLRRGDAGAGVAWVQGQLARLEPAAAPPRGPAYFDAALEARVRKLQTAYGIRADGVVGPETLFALAALGEDGPHLARDVP</sequence>